<evidence type="ECO:0000313" key="6">
    <source>
        <dbReference type="Proteomes" id="UP001454036"/>
    </source>
</evidence>
<name>A0AAV3PL47_LITER</name>
<accession>A0AAV3PL47</accession>
<dbReference type="Proteomes" id="UP001454036">
    <property type="component" value="Unassembled WGS sequence"/>
</dbReference>
<reference evidence="5 6" key="1">
    <citation type="submission" date="2024-01" db="EMBL/GenBank/DDBJ databases">
        <title>The complete chloroplast genome sequence of Lithospermum erythrorhizon: insights into the phylogenetic relationship among Boraginaceae species and the maternal lineages of purple gromwells.</title>
        <authorList>
            <person name="Okada T."/>
            <person name="Watanabe K."/>
        </authorList>
    </citation>
    <scope>NUCLEOTIDE SEQUENCE [LARGE SCALE GENOMIC DNA]</scope>
</reference>
<dbReference type="Pfam" id="PF16845">
    <property type="entry name" value="SQAPI"/>
    <property type="match status" value="1"/>
</dbReference>
<feature type="signal peptide" evidence="3">
    <location>
        <begin position="1"/>
        <end position="25"/>
    </location>
</feature>
<feature type="chain" id="PRO_5043752505" description="Cystatin domain-containing protein" evidence="3">
    <location>
        <begin position="26"/>
        <end position="136"/>
    </location>
</feature>
<dbReference type="PANTHER" id="PTHR47373:SF1">
    <property type="entry name" value="CYSTEINE PROTEINASE INHIBITOR 2"/>
    <property type="match status" value="1"/>
</dbReference>
<dbReference type="GO" id="GO:0004869">
    <property type="term" value="F:cysteine-type endopeptidase inhibitor activity"/>
    <property type="evidence" value="ECO:0007669"/>
    <property type="project" value="UniProtKB-KW"/>
</dbReference>
<gene>
    <name evidence="5" type="ORF">LIER_09844</name>
</gene>
<dbReference type="InterPro" id="IPR018073">
    <property type="entry name" value="Prot_inh_cystat_CS"/>
</dbReference>
<dbReference type="Gene3D" id="3.10.450.10">
    <property type="match status" value="1"/>
</dbReference>
<dbReference type="PROSITE" id="PS00287">
    <property type="entry name" value="CYSTATIN"/>
    <property type="match status" value="1"/>
</dbReference>
<feature type="domain" description="Cystatin" evidence="4">
    <location>
        <begin position="34"/>
        <end position="133"/>
    </location>
</feature>
<keyword evidence="3" id="KW-0732">Signal</keyword>
<evidence type="ECO:0000256" key="2">
    <source>
        <dbReference type="ARBA" id="ARBA00022704"/>
    </source>
</evidence>
<dbReference type="SUPFAM" id="SSF54403">
    <property type="entry name" value="Cystatin/monellin"/>
    <property type="match status" value="1"/>
</dbReference>
<evidence type="ECO:0000259" key="4">
    <source>
        <dbReference type="SMART" id="SM00043"/>
    </source>
</evidence>
<dbReference type="InterPro" id="IPR046350">
    <property type="entry name" value="Cystatin_sf"/>
</dbReference>
<comment type="caution">
    <text evidence="5">The sequence shown here is derived from an EMBL/GenBank/DDBJ whole genome shotgun (WGS) entry which is preliminary data.</text>
</comment>
<keyword evidence="2" id="KW-0789">Thiol protease inhibitor</keyword>
<evidence type="ECO:0000256" key="3">
    <source>
        <dbReference type="SAM" id="SignalP"/>
    </source>
</evidence>
<proteinExistence type="predicted"/>
<sequence length="136" mass="15329">MAKGTLHQFTTFLTLLLLTVILFHSFQVNGLGGRIVGGRTKVKNVKSNQEIQQLGRYCVEEYNRGQQRFHHGSGGQRLSFDEVVEAETQVVSGIKYYLKISAVKPNGVPKNFDAVVVVKAWENYRELLNFSPSKNN</sequence>
<evidence type="ECO:0000256" key="1">
    <source>
        <dbReference type="ARBA" id="ARBA00022690"/>
    </source>
</evidence>
<keyword evidence="6" id="KW-1185">Reference proteome</keyword>
<keyword evidence="1" id="KW-0646">Protease inhibitor</keyword>
<dbReference type="AlphaFoldDB" id="A0AAV3PL47"/>
<dbReference type="CDD" id="cd00042">
    <property type="entry name" value="CY"/>
    <property type="match status" value="1"/>
</dbReference>
<dbReference type="SMART" id="SM00043">
    <property type="entry name" value="CY"/>
    <property type="match status" value="1"/>
</dbReference>
<dbReference type="EMBL" id="BAABME010001704">
    <property type="protein sequence ID" value="GAA0151040.1"/>
    <property type="molecule type" value="Genomic_DNA"/>
</dbReference>
<protein>
    <recommendedName>
        <fullName evidence="4">Cystatin domain-containing protein</fullName>
    </recommendedName>
</protein>
<evidence type="ECO:0000313" key="5">
    <source>
        <dbReference type="EMBL" id="GAA0151040.1"/>
    </source>
</evidence>
<dbReference type="PANTHER" id="PTHR47373">
    <property type="entry name" value="CYSTEINE PROTEINASE INHIBITOR 2"/>
    <property type="match status" value="1"/>
</dbReference>
<organism evidence="5 6">
    <name type="scientific">Lithospermum erythrorhizon</name>
    <name type="common">Purple gromwell</name>
    <name type="synonym">Lithospermum officinale var. erythrorhizon</name>
    <dbReference type="NCBI Taxonomy" id="34254"/>
    <lineage>
        <taxon>Eukaryota</taxon>
        <taxon>Viridiplantae</taxon>
        <taxon>Streptophyta</taxon>
        <taxon>Embryophyta</taxon>
        <taxon>Tracheophyta</taxon>
        <taxon>Spermatophyta</taxon>
        <taxon>Magnoliopsida</taxon>
        <taxon>eudicotyledons</taxon>
        <taxon>Gunneridae</taxon>
        <taxon>Pentapetalae</taxon>
        <taxon>asterids</taxon>
        <taxon>lamiids</taxon>
        <taxon>Boraginales</taxon>
        <taxon>Boraginaceae</taxon>
        <taxon>Boraginoideae</taxon>
        <taxon>Lithospermeae</taxon>
        <taxon>Lithospermum</taxon>
    </lineage>
</organism>
<dbReference type="InterPro" id="IPR000010">
    <property type="entry name" value="Cystatin_dom"/>
</dbReference>